<accession>A0A1M6CZL7</accession>
<keyword evidence="1" id="KW-1133">Transmembrane helix</keyword>
<evidence type="ECO:0000313" key="3">
    <source>
        <dbReference type="Proteomes" id="UP000322917"/>
    </source>
</evidence>
<evidence type="ECO:0008006" key="4">
    <source>
        <dbReference type="Google" id="ProtNLM"/>
    </source>
</evidence>
<keyword evidence="1" id="KW-0812">Transmembrane</keyword>
<proteinExistence type="predicted"/>
<gene>
    <name evidence="2" type="ORF">SAMN02745170_00795</name>
</gene>
<sequence length="353" mass="39289">MAQIDQIVHPTPKQKIILILEIALVVILLSSGLGYWYWIHTPQYSLKQIQEAVKNHDLQTFEKYVDIDSVTSRMIDQLIDSKINAKNEVQDEAGNLAKGFIQFIKPQLTAMAKDQIRSLVEKGSTLQPSTPGQAEPPDAPKFSVNDIYNNKVGTPDFKGVDYVNKDGKIASVGLKLFYPKLNANVVLEVRMRKLDGYWQIAEISNIPAFLSKLAELEEKKLAEINQPIISEMNNTFKINSVRMVPVQANSFTKAVTFPTEISFLSQKNITEFNVLILAKNQAGKLVLKMPASSAVSSDPGETTTITWSKKINPFISSDAALFNTPPDQLSIEIKPISIKFADGTQLKLSEKLP</sequence>
<dbReference type="Proteomes" id="UP000322917">
    <property type="component" value="Unassembled WGS sequence"/>
</dbReference>
<evidence type="ECO:0000313" key="2">
    <source>
        <dbReference type="EMBL" id="SHI66472.1"/>
    </source>
</evidence>
<dbReference type="RefSeq" id="WP_149733657.1">
    <property type="nucleotide sequence ID" value="NZ_FQZD01000006.1"/>
</dbReference>
<dbReference type="EMBL" id="FQZD01000006">
    <property type="protein sequence ID" value="SHI66472.1"/>
    <property type="molecule type" value="Genomic_DNA"/>
</dbReference>
<dbReference type="InterPro" id="IPR021330">
    <property type="entry name" value="DUF2939"/>
</dbReference>
<reference evidence="2 3" key="1">
    <citation type="submission" date="2016-11" db="EMBL/GenBank/DDBJ databases">
        <authorList>
            <person name="Varghese N."/>
            <person name="Submissions S."/>
        </authorList>
    </citation>
    <scope>NUCLEOTIDE SEQUENCE [LARGE SCALE GENOMIC DNA]</scope>
    <source>
        <strain evidence="2 3">DSM 15287</strain>
    </source>
</reference>
<keyword evidence="1" id="KW-0472">Membrane</keyword>
<feature type="transmembrane region" description="Helical" evidence="1">
    <location>
        <begin position="16"/>
        <end position="38"/>
    </location>
</feature>
<name>A0A1M6CZL7_9FIRM</name>
<organism evidence="2 3">
    <name type="scientific">Propionispora hippei DSM 15287</name>
    <dbReference type="NCBI Taxonomy" id="1123003"/>
    <lineage>
        <taxon>Bacteria</taxon>
        <taxon>Bacillati</taxon>
        <taxon>Bacillota</taxon>
        <taxon>Negativicutes</taxon>
        <taxon>Selenomonadales</taxon>
        <taxon>Sporomusaceae</taxon>
        <taxon>Propionispora</taxon>
    </lineage>
</organism>
<protein>
    <recommendedName>
        <fullName evidence="4">DUF2939 domain-containing protein</fullName>
    </recommendedName>
</protein>
<evidence type="ECO:0000256" key="1">
    <source>
        <dbReference type="SAM" id="Phobius"/>
    </source>
</evidence>
<dbReference type="Pfam" id="PF11159">
    <property type="entry name" value="DUF2939"/>
    <property type="match status" value="1"/>
</dbReference>
<dbReference type="AlphaFoldDB" id="A0A1M6CZL7"/>
<keyword evidence="3" id="KW-1185">Reference proteome</keyword>
<dbReference type="OrthoDB" id="1662944at2"/>